<reference evidence="1 2" key="1">
    <citation type="submission" date="2018-11" db="EMBL/GenBank/DDBJ databases">
        <authorList>
            <consortium name="Pathogen Informatics"/>
        </authorList>
    </citation>
    <scope>NUCLEOTIDE SEQUENCE [LARGE SCALE GENOMIC DNA]</scope>
    <source>
        <strain evidence="1 2">Egypt</strain>
    </source>
</reference>
<name>A0A3P8J934_9TREM</name>
<protein>
    <submittedName>
        <fullName evidence="1">Uncharacterized protein</fullName>
    </submittedName>
</protein>
<dbReference type="Proteomes" id="UP000272942">
    <property type="component" value="Unassembled WGS sequence"/>
</dbReference>
<dbReference type="OrthoDB" id="10056584at2759"/>
<accession>A0A3P8J934</accession>
<dbReference type="AlphaFoldDB" id="A0A3P8J934"/>
<organism evidence="1 2">
    <name type="scientific">Echinostoma caproni</name>
    <dbReference type="NCBI Taxonomy" id="27848"/>
    <lineage>
        <taxon>Eukaryota</taxon>
        <taxon>Metazoa</taxon>
        <taxon>Spiralia</taxon>
        <taxon>Lophotrochozoa</taxon>
        <taxon>Platyhelminthes</taxon>
        <taxon>Trematoda</taxon>
        <taxon>Digenea</taxon>
        <taxon>Plagiorchiida</taxon>
        <taxon>Echinostomata</taxon>
        <taxon>Echinostomatoidea</taxon>
        <taxon>Echinostomatidae</taxon>
        <taxon>Echinostoma</taxon>
    </lineage>
</organism>
<keyword evidence="2" id="KW-1185">Reference proteome</keyword>
<evidence type="ECO:0000313" key="2">
    <source>
        <dbReference type="Proteomes" id="UP000272942"/>
    </source>
</evidence>
<gene>
    <name evidence="1" type="ORF">ECPE_LOCUS18451</name>
</gene>
<proteinExistence type="predicted"/>
<sequence length="47" mass="5305">MQPTPAELTFGRTLRLPGEMVAPTPPTAFNYGTYAARLVNRMRQLRI</sequence>
<dbReference type="EMBL" id="UZAN01078978">
    <property type="protein sequence ID" value="VDP96395.1"/>
    <property type="molecule type" value="Genomic_DNA"/>
</dbReference>
<evidence type="ECO:0000313" key="1">
    <source>
        <dbReference type="EMBL" id="VDP96395.1"/>
    </source>
</evidence>